<proteinExistence type="predicted"/>
<organism evidence="1 2">
    <name type="scientific">Candidatus Gottesmanbacteria bacterium RBG_16_37_8</name>
    <dbReference type="NCBI Taxonomy" id="1798371"/>
    <lineage>
        <taxon>Bacteria</taxon>
        <taxon>Candidatus Gottesmaniibacteriota</taxon>
    </lineage>
</organism>
<evidence type="ECO:0000313" key="2">
    <source>
        <dbReference type="Proteomes" id="UP000176665"/>
    </source>
</evidence>
<protein>
    <submittedName>
        <fullName evidence="1">Uncharacterized protein</fullName>
    </submittedName>
</protein>
<reference evidence="1 2" key="1">
    <citation type="journal article" date="2016" name="Nat. Commun.">
        <title>Thousands of microbial genomes shed light on interconnected biogeochemical processes in an aquifer system.</title>
        <authorList>
            <person name="Anantharaman K."/>
            <person name="Brown C.T."/>
            <person name="Hug L.A."/>
            <person name="Sharon I."/>
            <person name="Castelle C.J."/>
            <person name="Probst A.J."/>
            <person name="Thomas B.C."/>
            <person name="Singh A."/>
            <person name="Wilkins M.J."/>
            <person name="Karaoz U."/>
            <person name="Brodie E.L."/>
            <person name="Williams K.H."/>
            <person name="Hubbard S.S."/>
            <person name="Banfield J.F."/>
        </authorList>
    </citation>
    <scope>NUCLEOTIDE SEQUENCE [LARGE SCALE GENOMIC DNA]</scope>
</reference>
<name>A0A1F5YPW7_9BACT</name>
<comment type="caution">
    <text evidence="1">The sequence shown here is derived from an EMBL/GenBank/DDBJ whole genome shotgun (WGS) entry which is preliminary data.</text>
</comment>
<dbReference type="EMBL" id="MFJA01000068">
    <property type="protein sequence ID" value="OGG02248.1"/>
    <property type="molecule type" value="Genomic_DNA"/>
</dbReference>
<sequence>MSLTERFSIFDKTPKYYWWERLGIKQPPSRTVIIATSLNPNDRSKTVDFGYKKNAVWVTCPNIQYGMDMIVGPDGRASDIGILWNNSQPHIFVNGKKLKVTPVKTHFINKPPDVEAVVLKKKYRDHHPIQEKLSDIGYLTESYIFARLPEKSGYFFPADGLFYPLVDYDRVISGCFTDLPKGLMRIARGTNMTKFSKGILPFAR</sequence>
<evidence type="ECO:0000313" key="1">
    <source>
        <dbReference type="EMBL" id="OGG02248.1"/>
    </source>
</evidence>
<dbReference type="STRING" id="1798371.A2W14_05155"/>
<accession>A0A1F5YPW7</accession>
<gene>
    <name evidence="1" type="ORF">A2W14_05155</name>
</gene>
<dbReference type="Proteomes" id="UP000176665">
    <property type="component" value="Unassembled WGS sequence"/>
</dbReference>
<dbReference type="AlphaFoldDB" id="A0A1F5YPW7"/>